<dbReference type="EMBL" id="KD045340">
    <property type="protein sequence ID" value="EMS65359.1"/>
    <property type="molecule type" value="Genomic_DNA"/>
</dbReference>
<feature type="compositionally biased region" description="Basic and acidic residues" evidence="1">
    <location>
        <begin position="61"/>
        <end position="73"/>
    </location>
</feature>
<feature type="compositionally biased region" description="Basic residues" evidence="1">
    <location>
        <begin position="1"/>
        <end position="30"/>
    </location>
</feature>
<accession>M8AWA7</accession>
<feature type="region of interest" description="Disordered" evidence="1">
    <location>
        <begin position="53"/>
        <end position="73"/>
    </location>
</feature>
<feature type="region of interest" description="Disordered" evidence="1">
    <location>
        <begin position="1"/>
        <end position="36"/>
    </location>
</feature>
<proteinExistence type="predicted"/>
<sequence length="216" mass="23517">MTTLMGRRRCHAATASRSRRSCRPLSRRRMAASSTTSEVVVTAVPLARGPLYTRRSARSGSGHEAHRAASDDGEGRLGVRLADLVSHVVVAALAQVPRTPHLEIPTRSLADQPKLANSPTQLPVTLLGNHRPFALSRSGHCSPVFRSFGRSLSLYRHAATALGNQQAFRGDHHPRPRFVSTKSSTKIQRRTNGSARIARIAQRGMQQQIWVGVGPS</sequence>
<name>M8AWA7_TRIUA</name>
<gene>
    <name evidence="2" type="ORF">TRIUR3_19843</name>
</gene>
<evidence type="ECO:0000313" key="2">
    <source>
        <dbReference type="EMBL" id="EMS65359.1"/>
    </source>
</evidence>
<organism evidence="2">
    <name type="scientific">Triticum urartu</name>
    <name type="common">Red wild einkorn</name>
    <name type="synonym">Crithodium urartu</name>
    <dbReference type="NCBI Taxonomy" id="4572"/>
    <lineage>
        <taxon>Eukaryota</taxon>
        <taxon>Viridiplantae</taxon>
        <taxon>Streptophyta</taxon>
        <taxon>Embryophyta</taxon>
        <taxon>Tracheophyta</taxon>
        <taxon>Spermatophyta</taxon>
        <taxon>Magnoliopsida</taxon>
        <taxon>Liliopsida</taxon>
        <taxon>Poales</taxon>
        <taxon>Poaceae</taxon>
        <taxon>BOP clade</taxon>
        <taxon>Pooideae</taxon>
        <taxon>Triticodae</taxon>
        <taxon>Triticeae</taxon>
        <taxon>Triticinae</taxon>
        <taxon>Triticum</taxon>
    </lineage>
</organism>
<reference evidence="2" key="1">
    <citation type="journal article" date="2013" name="Nature">
        <title>Draft genome of the wheat A-genome progenitor Triticum urartu.</title>
        <authorList>
            <person name="Ling H.Q."/>
            <person name="Zhao S."/>
            <person name="Liu D."/>
            <person name="Wang J."/>
            <person name="Sun H."/>
            <person name="Zhang C."/>
            <person name="Fan H."/>
            <person name="Li D."/>
            <person name="Dong L."/>
            <person name="Tao Y."/>
            <person name="Gao C."/>
            <person name="Wu H."/>
            <person name="Li Y."/>
            <person name="Cui Y."/>
            <person name="Guo X."/>
            <person name="Zheng S."/>
            <person name="Wang B."/>
            <person name="Yu K."/>
            <person name="Liang Q."/>
            <person name="Yang W."/>
            <person name="Lou X."/>
            <person name="Chen J."/>
            <person name="Feng M."/>
            <person name="Jian J."/>
            <person name="Zhang X."/>
            <person name="Luo G."/>
            <person name="Jiang Y."/>
            <person name="Liu J."/>
            <person name="Wang Z."/>
            <person name="Sha Y."/>
            <person name="Zhang B."/>
            <person name="Wu H."/>
            <person name="Tang D."/>
            <person name="Shen Q."/>
            <person name="Xue P."/>
            <person name="Zou S."/>
            <person name="Wang X."/>
            <person name="Liu X."/>
            <person name="Wang F."/>
            <person name="Yang Y."/>
            <person name="An X."/>
            <person name="Dong Z."/>
            <person name="Zhang K."/>
            <person name="Zhang X."/>
            <person name="Luo M.C."/>
            <person name="Dvorak J."/>
            <person name="Tong Y."/>
            <person name="Wang J."/>
            <person name="Yang H."/>
            <person name="Li Z."/>
            <person name="Wang D."/>
            <person name="Zhang A."/>
            <person name="Wang J."/>
        </authorList>
    </citation>
    <scope>NUCLEOTIDE SEQUENCE</scope>
</reference>
<evidence type="ECO:0000256" key="1">
    <source>
        <dbReference type="SAM" id="MobiDB-lite"/>
    </source>
</evidence>
<protein>
    <submittedName>
        <fullName evidence="2">Uncharacterized protein</fullName>
    </submittedName>
</protein>
<dbReference type="AlphaFoldDB" id="M8AWA7"/>